<evidence type="ECO:0000313" key="1">
    <source>
        <dbReference type="EMBL" id="KAG2563331.1"/>
    </source>
</evidence>
<name>A0A8T0PM15_PANVG</name>
<evidence type="ECO:0000313" key="2">
    <source>
        <dbReference type="Proteomes" id="UP000823388"/>
    </source>
</evidence>
<reference evidence="1" key="1">
    <citation type="submission" date="2020-05" db="EMBL/GenBank/DDBJ databases">
        <title>WGS assembly of Panicum virgatum.</title>
        <authorList>
            <person name="Lovell J.T."/>
            <person name="Jenkins J."/>
            <person name="Shu S."/>
            <person name="Juenger T.E."/>
            <person name="Schmutz J."/>
        </authorList>
    </citation>
    <scope>NUCLEOTIDE SEQUENCE</scope>
    <source>
        <strain evidence="1">AP13</strain>
    </source>
</reference>
<sequence>MAKLKLPATETRRLQHASLRFKSRTNVDGDRVTREVNLSSLFLPSLFPLCCPTLHAHRQRYFLYATCSPSALLFLPLVKNANLWIEQTPCYLNPIQHEFFQWYGEKEILWFK</sequence>
<gene>
    <name evidence="1" type="ORF">PVAP13_8KG339006</name>
</gene>
<proteinExistence type="predicted"/>
<dbReference type="Proteomes" id="UP000823388">
    <property type="component" value="Chromosome 8K"/>
</dbReference>
<dbReference type="EMBL" id="CM029051">
    <property type="protein sequence ID" value="KAG2563331.1"/>
    <property type="molecule type" value="Genomic_DNA"/>
</dbReference>
<organism evidence="1 2">
    <name type="scientific">Panicum virgatum</name>
    <name type="common">Blackwell switchgrass</name>
    <dbReference type="NCBI Taxonomy" id="38727"/>
    <lineage>
        <taxon>Eukaryota</taxon>
        <taxon>Viridiplantae</taxon>
        <taxon>Streptophyta</taxon>
        <taxon>Embryophyta</taxon>
        <taxon>Tracheophyta</taxon>
        <taxon>Spermatophyta</taxon>
        <taxon>Magnoliopsida</taxon>
        <taxon>Liliopsida</taxon>
        <taxon>Poales</taxon>
        <taxon>Poaceae</taxon>
        <taxon>PACMAD clade</taxon>
        <taxon>Panicoideae</taxon>
        <taxon>Panicodae</taxon>
        <taxon>Paniceae</taxon>
        <taxon>Panicinae</taxon>
        <taxon>Panicum</taxon>
        <taxon>Panicum sect. Hiantes</taxon>
    </lineage>
</organism>
<comment type="caution">
    <text evidence="1">The sequence shown here is derived from an EMBL/GenBank/DDBJ whole genome shotgun (WGS) entry which is preliminary data.</text>
</comment>
<protein>
    <submittedName>
        <fullName evidence="1">Uncharacterized protein</fullName>
    </submittedName>
</protein>
<dbReference type="AlphaFoldDB" id="A0A8T0PM15"/>
<accession>A0A8T0PM15</accession>
<keyword evidence="2" id="KW-1185">Reference proteome</keyword>